<evidence type="ECO:0000313" key="2">
    <source>
        <dbReference type="Proteomes" id="UP000002489"/>
    </source>
</evidence>
<dbReference type="Proteomes" id="UP000002489">
    <property type="component" value="Unassembled WGS sequence"/>
</dbReference>
<reference evidence="1" key="2">
    <citation type="submission" date="2025-08" db="UniProtKB">
        <authorList>
            <consortium name="EnsemblFungi"/>
        </authorList>
    </citation>
    <scope>IDENTIFICATION</scope>
    <source>
        <strain evidence="1">4287 / CBS 123668 / FGSC 9935 / NRRL 34936</strain>
    </source>
</reference>
<protein>
    <submittedName>
        <fullName evidence="1">Uncharacterized protein</fullName>
    </submittedName>
</protein>
<organism evidence="1 2">
    <name type="scientific">Fusarium oxysporum (strain Fo5176)</name>
    <name type="common">Fusarium vascular wilt</name>
    <dbReference type="NCBI Taxonomy" id="660025"/>
    <lineage>
        <taxon>Eukaryota</taxon>
        <taxon>Fungi</taxon>
        <taxon>Dikarya</taxon>
        <taxon>Ascomycota</taxon>
        <taxon>Pezizomycotina</taxon>
        <taxon>Sordariomycetes</taxon>
        <taxon>Hypocreomycetidae</taxon>
        <taxon>Hypocreales</taxon>
        <taxon>Nectriaceae</taxon>
        <taxon>Fusarium</taxon>
        <taxon>Fusarium oxysporum species complex</taxon>
    </lineage>
</organism>
<name>A0A0D2XHF6_FUSOF</name>
<reference evidence="2" key="1">
    <citation type="journal article" date="2012" name="Mol. Plant Microbe Interact.">
        <title>A highly conserved effector in Fusarium oxysporum is required for full virulence on Arabidopsis.</title>
        <authorList>
            <person name="Thatcher L.F."/>
            <person name="Gardiner D.M."/>
            <person name="Kazan K."/>
            <person name="Manners J."/>
        </authorList>
    </citation>
    <scope>NUCLEOTIDE SEQUENCE [LARGE SCALE GENOMIC DNA]</scope>
    <source>
        <strain evidence="2">Fo5176</strain>
    </source>
</reference>
<dbReference type="EnsemblFungi" id="FOXG_03354T0">
    <property type="protein sequence ID" value="FOXG_03354P0"/>
    <property type="gene ID" value="FOXG_03354"/>
</dbReference>
<dbReference type="AlphaFoldDB" id="A0A0D2XHF6"/>
<proteinExistence type="predicted"/>
<accession>A0A0D2XHF6</accession>
<evidence type="ECO:0000313" key="1">
    <source>
        <dbReference type="EnsemblFungi" id="FOXG_03354P0"/>
    </source>
</evidence>
<sequence length="116" mass="12974">MTAGSRLVISENSMLRVTFESLTASRISSRCRAVNTSPLRNSSLCTVVSSRWPTLWSTPIPSTHALLPLSCRTRKSCTRRPRSWVLMSTTSIPSTPTPRWSALFLRISKVLRNVLV</sequence>